<dbReference type="AlphaFoldDB" id="A0A8H3L7X6"/>
<dbReference type="Gene3D" id="3.90.1570.10">
    <property type="entry name" value="tt1808, chain A"/>
    <property type="match status" value="1"/>
</dbReference>
<dbReference type="Proteomes" id="UP000615446">
    <property type="component" value="Unassembled WGS sequence"/>
</dbReference>
<evidence type="ECO:0000313" key="3">
    <source>
        <dbReference type="Proteomes" id="UP000615446"/>
    </source>
</evidence>
<evidence type="ECO:0000256" key="1">
    <source>
        <dbReference type="SAM" id="MobiDB-lite"/>
    </source>
</evidence>
<evidence type="ECO:0008006" key="4">
    <source>
        <dbReference type="Google" id="ProtNLM"/>
    </source>
</evidence>
<dbReference type="OrthoDB" id="76567at2759"/>
<protein>
    <recommendedName>
        <fullName evidence="4">Restriction endonuclease domain-containing protein</fullName>
    </recommendedName>
</protein>
<dbReference type="InterPro" id="IPR012296">
    <property type="entry name" value="Nuclease_put_TT1808"/>
</dbReference>
<accession>A0A8H3L7X6</accession>
<sequence length="286" mass="33126">MFPTEFETFADYQDADELAFQECIEIINSNVEEVIINKADAREKKWWNDENYKIIDEERLSLIFVKDVSYEEFEKKCERANASKYWEYQNGTVVIIELPNRDHEVAHGEFTSQFLNAFSNVSRQNRVSNTGSTRRRSWESSKQSDASFTPKQLPKLAANSCDTWGNPWPTVIVEIANIQNVIVLKLWKWGSRTNQNGTPLRRLTCYKFCRKKSPRDGRENYLPVQTLEFGTIDRRGQQYNGCAAAGMCTLNISPNCIFIGCPRPYPIANNVVIDLFDIQQEIFDNM</sequence>
<feature type="region of interest" description="Disordered" evidence="1">
    <location>
        <begin position="125"/>
        <end position="150"/>
    </location>
</feature>
<organism evidence="2 3">
    <name type="scientific">Rhizophagus clarus</name>
    <dbReference type="NCBI Taxonomy" id="94130"/>
    <lineage>
        <taxon>Eukaryota</taxon>
        <taxon>Fungi</taxon>
        <taxon>Fungi incertae sedis</taxon>
        <taxon>Mucoromycota</taxon>
        <taxon>Glomeromycotina</taxon>
        <taxon>Glomeromycetes</taxon>
        <taxon>Glomerales</taxon>
        <taxon>Glomeraceae</taxon>
        <taxon>Rhizophagus</taxon>
    </lineage>
</organism>
<comment type="caution">
    <text evidence="2">The sequence shown here is derived from an EMBL/GenBank/DDBJ whole genome shotgun (WGS) entry which is preliminary data.</text>
</comment>
<name>A0A8H3L7X6_9GLOM</name>
<reference evidence="2" key="1">
    <citation type="submission" date="2019-10" db="EMBL/GenBank/DDBJ databases">
        <title>Conservation and host-specific expression of non-tandemly repeated heterogenous ribosome RNA gene in arbuscular mycorrhizal fungi.</title>
        <authorList>
            <person name="Maeda T."/>
            <person name="Kobayashi Y."/>
            <person name="Nakagawa T."/>
            <person name="Ezawa T."/>
            <person name="Yamaguchi K."/>
            <person name="Bino T."/>
            <person name="Nishimoto Y."/>
            <person name="Shigenobu S."/>
            <person name="Kawaguchi M."/>
        </authorList>
    </citation>
    <scope>NUCLEOTIDE SEQUENCE</scope>
    <source>
        <strain evidence="2">HR1</strain>
    </source>
</reference>
<evidence type="ECO:0000313" key="2">
    <source>
        <dbReference type="EMBL" id="GES80626.1"/>
    </source>
</evidence>
<dbReference type="SUPFAM" id="SSF52980">
    <property type="entry name" value="Restriction endonuclease-like"/>
    <property type="match status" value="1"/>
</dbReference>
<dbReference type="GO" id="GO:0006302">
    <property type="term" value="P:double-strand break repair"/>
    <property type="evidence" value="ECO:0007669"/>
    <property type="project" value="UniProtKB-ARBA"/>
</dbReference>
<gene>
    <name evidence="2" type="ORF">RCL2_000789800</name>
</gene>
<proteinExistence type="predicted"/>
<dbReference type="EMBL" id="BLAL01000050">
    <property type="protein sequence ID" value="GES80626.1"/>
    <property type="molecule type" value="Genomic_DNA"/>
</dbReference>
<feature type="compositionally biased region" description="Polar residues" evidence="1">
    <location>
        <begin position="140"/>
        <end position="150"/>
    </location>
</feature>
<dbReference type="InterPro" id="IPR011335">
    <property type="entry name" value="Restrct_endonuc-II-like"/>
</dbReference>